<proteinExistence type="predicted"/>
<feature type="transmembrane region" description="Helical" evidence="1">
    <location>
        <begin position="193"/>
        <end position="213"/>
    </location>
</feature>
<keyword evidence="1" id="KW-0812">Transmembrane</keyword>
<gene>
    <name evidence="2" type="ORF">EV138_4857</name>
</gene>
<dbReference type="OrthoDB" id="9820816at2"/>
<feature type="transmembrane region" description="Helical" evidence="1">
    <location>
        <begin position="162"/>
        <end position="181"/>
    </location>
</feature>
<dbReference type="RefSeq" id="WP_133981032.1">
    <property type="nucleotide sequence ID" value="NZ_SOCE01000001.1"/>
</dbReference>
<evidence type="ECO:0000256" key="1">
    <source>
        <dbReference type="SAM" id="Phobius"/>
    </source>
</evidence>
<dbReference type="AlphaFoldDB" id="A0A4R7TGA6"/>
<name>A0A4R7TGA6_9ACTN</name>
<dbReference type="Proteomes" id="UP000295151">
    <property type="component" value="Unassembled WGS sequence"/>
</dbReference>
<evidence type="ECO:0000313" key="2">
    <source>
        <dbReference type="EMBL" id="TDU91255.1"/>
    </source>
</evidence>
<keyword evidence="3" id="KW-1185">Reference proteome</keyword>
<accession>A0A4R7TGA6</accession>
<comment type="caution">
    <text evidence="2">The sequence shown here is derived from an EMBL/GenBank/DDBJ whole genome shotgun (WGS) entry which is preliminary data.</text>
</comment>
<keyword evidence="1" id="KW-0472">Membrane</keyword>
<protein>
    <submittedName>
        <fullName evidence="2">Uncharacterized protein</fullName>
    </submittedName>
</protein>
<evidence type="ECO:0000313" key="3">
    <source>
        <dbReference type="Proteomes" id="UP000295151"/>
    </source>
</evidence>
<organism evidence="2 3">
    <name type="scientific">Kribbella voronezhensis</name>
    <dbReference type="NCBI Taxonomy" id="2512212"/>
    <lineage>
        <taxon>Bacteria</taxon>
        <taxon>Bacillati</taxon>
        <taxon>Actinomycetota</taxon>
        <taxon>Actinomycetes</taxon>
        <taxon>Propionibacteriales</taxon>
        <taxon>Kribbellaceae</taxon>
        <taxon>Kribbella</taxon>
    </lineage>
</organism>
<dbReference type="EMBL" id="SOCE01000001">
    <property type="protein sequence ID" value="TDU91255.1"/>
    <property type="molecule type" value="Genomic_DNA"/>
</dbReference>
<reference evidence="2 3" key="1">
    <citation type="submission" date="2019-03" db="EMBL/GenBank/DDBJ databases">
        <title>Genomic Encyclopedia of Type Strains, Phase III (KMG-III): the genomes of soil and plant-associated and newly described type strains.</title>
        <authorList>
            <person name="Whitman W."/>
        </authorList>
    </citation>
    <scope>NUCLEOTIDE SEQUENCE [LARGE SCALE GENOMIC DNA]</scope>
    <source>
        <strain evidence="2 3">VKM Ac-2575</strain>
    </source>
</reference>
<sequence>MARLRTETSPPRWRRVRMFWKDPRQAWIEAEIAEFRLEVDEAGDQPGAVKLITAAKRASERLDMETAWHHLHRAQQELIEGYGIEELRLHATLLLAEAEEPGRLPEWRVKAIRHVLPDPYFSWTESELAASREKVTAAMRIRNEGISNDYWRLAIVRHYQQLLILIGGPVLLAVLVILAVFSDQIGTKEWTSGPFLSILSALLGVLGAVISAAKRSTGILPEHVLAQLGSNVASLSRIPIGGVAGLTVWLFSIATAETANVNAANLLLAAFGAGFAERLIVQGQPSEASDQEVKRAAKR</sequence>
<keyword evidence="1" id="KW-1133">Transmembrane helix</keyword>